<feature type="compositionally biased region" description="Basic and acidic residues" evidence="1">
    <location>
        <begin position="62"/>
        <end position="74"/>
    </location>
</feature>
<dbReference type="AlphaFoldDB" id="A0A076PNN8"/>
<reference evidence="3 4" key="1">
    <citation type="journal article" date="2014" name="Genome Announc.">
        <title>Complete Genome Sequence of Polychlorinated Biphenyl Degrader Comamonas testosteroni TK102 (NBRC 109938).</title>
        <authorList>
            <person name="Fukuda K."/>
            <person name="Hosoyama A."/>
            <person name="Tsuchikane K."/>
            <person name="Ohji S."/>
            <person name="Yamazoe A."/>
            <person name="Fujita N."/>
            <person name="Shintani M."/>
            <person name="Kimbara K."/>
        </authorList>
    </citation>
    <scope>NUCLEOTIDE SEQUENCE [LARGE SCALE GENOMIC DNA]</scope>
    <source>
        <strain evidence="3">TK102</strain>
    </source>
</reference>
<accession>A0A076PNN8</accession>
<proteinExistence type="predicted"/>
<name>A0A076PNN8_COMTE</name>
<keyword evidence="2" id="KW-0732">Signal</keyword>
<dbReference type="HOGENOM" id="CLU_180526_0_0_4"/>
<gene>
    <name evidence="3" type="ORF">O987_05802</name>
</gene>
<dbReference type="KEGG" id="ctes:O987_05802"/>
<feature type="compositionally biased region" description="Basic residues" evidence="1">
    <location>
        <begin position="40"/>
        <end position="50"/>
    </location>
</feature>
<evidence type="ECO:0000256" key="1">
    <source>
        <dbReference type="SAM" id="MobiDB-lite"/>
    </source>
</evidence>
<evidence type="ECO:0000313" key="4">
    <source>
        <dbReference type="Proteomes" id="UP000028782"/>
    </source>
</evidence>
<dbReference type="InterPro" id="IPR006311">
    <property type="entry name" value="TAT_signal"/>
</dbReference>
<dbReference type="PROSITE" id="PS51318">
    <property type="entry name" value="TAT"/>
    <property type="match status" value="1"/>
</dbReference>
<dbReference type="Proteomes" id="UP000028782">
    <property type="component" value="Chromosome"/>
</dbReference>
<sequence length="94" mass="10509">MLRLSRRDSLARLCTAALAAVALAHLPAFPANAAVERSHKAARKRRHKVKILNTRSSSEETTAERDRRLYRECQGRPNSGACAGYTQRPQPGRR</sequence>
<feature type="region of interest" description="Disordered" evidence="1">
    <location>
        <begin position="39"/>
        <end position="94"/>
    </location>
</feature>
<evidence type="ECO:0000313" key="3">
    <source>
        <dbReference type="EMBL" id="AIJ45320.1"/>
    </source>
</evidence>
<feature type="signal peptide" evidence="2">
    <location>
        <begin position="1"/>
        <end position="33"/>
    </location>
</feature>
<dbReference type="RefSeq" id="WP_080731451.1">
    <property type="nucleotide sequence ID" value="NZ_CP006704.1"/>
</dbReference>
<dbReference type="GO" id="GO:0016746">
    <property type="term" value="F:acyltransferase activity"/>
    <property type="evidence" value="ECO:0007669"/>
    <property type="project" value="UniProtKB-KW"/>
</dbReference>
<dbReference type="EMBL" id="CP006704">
    <property type="protein sequence ID" value="AIJ45320.1"/>
    <property type="molecule type" value="Genomic_DNA"/>
</dbReference>
<feature type="chain" id="PRO_5001716549" evidence="2">
    <location>
        <begin position="34"/>
        <end position="94"/>
    </location>
</feature>
<protein>
    <submittedName>
        <fullName evidence="3">Lauroyl/myristoyl acyltransferase</fullName>
    </submittedName>
</protein>
<keyword evidence="3" id="KW-0808">Transferase</keyword>
<evidence type="ECO:0000256" key="2">
    <source>
        <dbReference type="SAM" id="SignalP"/>
    </source>
</evidence>
<keyword evidence="3" id="KW-0012">Acyltransferase</keyword>
<organism evidence="3 4">
    <name type="scientific">Comamonas testosteroni TK102</name>
    <dbReference type="NCBI Taxonomy" id="1392005"/>
    <lineage>
        <taxon>Bacteria</taxon>
        <taxon>Pseudomonadati</taxon>
        <taxon>Pseudomonadota</taxon>
        <taxon>Betaproteobacteria</taxon>
        <taxon>Burkholderiales</taxon>
        <taxon>Comamonadaceae</taxon>
        <taxon>Comamonas</taxon>
    </lineage>
</organism>